<accession>A0AAV1X8Y9</accession>
<dbReference type="InterPro" id="IPR011006">
    <property type="entry name" value="CheY-like_superfamily"/>
</dbReference>
<evidence type="ECO:0000256" key="1">
    <source>
        <dbReference type="ARBA" id="ARBA00004123"/>
    </source>
</evidence>
<comment type="similarity">
    <text evidence="2">Belongs to the ARR-like family.</text>
</comment>
<dbReference type="PANTHER" id="PTHR43874:SF146">
    <property type="entry name" value="TWO-COMPONENT RESPONSE REGULATOR-LIKE APRR9"/>
    <property type="match status" value="1"/>
</dbReference>
<dbReference type="Proteomes" id="UP001497480">
    <property type="component" value="Unassembled WGS sequence"/>
</dbReference>
<feature type="region of interest" description="Disordered" evidence="10">
    <location>
        <begin position="491"/>
        <end position="514"/>
    </location>
</feature>
<dbReference type="InterPro" id="IPR045279">
    <property type="entry name" value="ARR-like"/>
</dbReference>
<dbReference type="EMBL" id="CAXHTB010000013">
    <property type="protein sequence ID" value="CAL0318014.1"/>
    <property type="molecule type" value="Genomic_DNA"/>
</dbReference>
<evidence type="ECO:0000256" key="10">
    <source>
        <dbReference type="SAM" id="MobiDB-lite"/>
    </source>
</evidence>
<dbReference type="CDD" id="cd17582">
    <property type="entry name" value="psREC_PRR"/>
    <property type="match status" value="1"/>
</dbReference>
<dbReference type="AlphaFoldDB" id="A0AAV1X8Y9"/>
<feature type="domain" description="Response regulatory" evidence="11">
    <location>
        <begin position="33"/>
        <end position="151"/>
    </location>
</feature>
<feature type="region of interest" description="Disordered" evidence="10">
    <location>
        <begin position="425"/>
        <end position="460"/>
    </location>
</feature>
<evidence type="ECO:0000256" key="2">
    <source>
        <dbReference type="ARBA" id="ARBA00010330"/>
    </source>
</evidence>
<feature type="region of interest" description="Disordered" evidence="10">
    <location>
        <begin position="564"/>
        <end position="583"/>
    </location>
</feature>
<keyword evidence="7 9" id="KW-0539">Nucleus</keyword>
<evidence type="ECO:0000256" key="7">
    <source>
        <dbReference type="ARBA" id="ARBA00023242"/>
    </source>
</evidence>
<evidence type="ECO:0000313" key="13">
    <source>
        <dbReference type="EMBL" id="CAL0318014.1"/>
    </source>
</evidence>
<dbReference type="GO" id="GO:0048511">
    <property type="term" value="P:rhythmic process"/>
    <property type="evidence" value="ECO:0007669"/>
    <property type="project" value="UniProtKB-KW"/>
</dbReference>
<sequence>MKHSNMKMKNGSDSNCCEEMIRWERILPRMVLRVLLIEPDYSTRHIIAALLRKCSYKVTAVPDGLKAWQTLKRKAPDIDLILTEVQLPALSGFPLLTLIMEHDICKSIPVIMMSSQDSVSMVLKCMSKGAADFLIKPVRRNELGNLWQHVWRRHAIRSPPQNTTLPQKKLKTASEDNSASNQFSGFVASAQKINECSEKWSEAQSTYRSPVLEAESTYMENMLDASQIKSSSKLSNVDVVKHEEPTIFESKSAKHDDGSGEESITFVLEGASCSKTFKSADLRLEQDLYCTENEDKDGVLGFMLSKINPYINIEIHGSSKELEDPSRGAINLIGTFDNRPNNPDENCRLSGGNTTTSDFDTRLELSLRCPSMSSCKQASEASEERQRLYHSNTSAFSWYIGSKLLQPFFPSPPITSGIVNNTVGGSHKSHKLSGNSVDNSCQYGGTNQNQKNGVTSDVPSRGHDNVFTSVLCAQSDVHSICYPKPVFQEESSSFPTSQSSQSSPESQNSEQHCHQCDEATYTSLDKNLHDKSNLDHARLNSPAASQTAGNNSLCHDGANHINSAHGNIGSGSDGNATSSVVTKNKPGIFSDSSCPDYGGFGGTKSYHSSQREAALEKFRLKRKERCYEKKVRYQSRKRLAEQRPRVKGQFVRQVHNDHPITDANVNS</sequence>
<evidence type="ECO:0000259" key="11">
    <source>
        <dbReference type="PROSITE" id="PS50110"/>
    </source>
</evidence>
<dbReference type="GO" id="GO:0000160">
    <property type="term" value="P:phosphorelay signal transduction system"/>
    <property type="evidence" value="ECO:0007669"/>
    <property type="project" value="UniProtKB-KW"/>
</dbReference>
<dbReference type="Pfam" id="PF06203">
    <property type="entry name" value="CCT"/>
    <property type="match status" value="1"/>
</dbReference>
<evidence type="ECO:0000256" key="8">
    <source>
        <dbReference type="PROSITE-ProRule" id="PRU00169"/>
    </source>
</evidence>
<evidence type="ECO:0000256" key="9">
    <source>
        <dbReference type="PROSITE-ProRule" id="PRU00357"/>
    </source>
</evidence>
<proteinExistence type="inferred from homology"/>
<dbReference type="InterPro" id="IPR001789">
    <property type="entry name" value="Sig_transdc_resp-reg_receiver"/>
</dbReference>
<feature type="domain" description="CCT" evidence="12">
    <location>
        <begin position="611"/>
        <end position="653"/>
    </location>
</feature>
<dbReference type="GO" id="GO:0009736">
    <property type="term" value="P:cytokinin-activated signaling pathway"/>
    <property type="evidence" value="ECO:0007669"/>
    <property type="project" value="InterPro"/>
</dbReference>
<keyword evidence="4" id="KW-0805">Transcription regulation</keyword>
<feature type="region of interest" description="Disordered" evidence="10">
    <location>
        <begin position="637"/>
        <end position="667"/>
    </location>
</feature>
<dbReference type="PROSITE" id="PS51017">
    <property type="entry name" value="CCT"/>
    <property type="match status" value="1"/>
</dbReference>
<dbReference type="PROSITE" id="PS50110">
    <property type="entry name" value="RESPONSE_REGULATORY"/>
    <property type="match status" value="1"/>
</dbReference>
<evidence type="ECO:0000259" key="12">
    <source>
        <dbReference type="PROSITE" id="PS51017"/>
    </source>
</evidence>
<reference evidence="13 14" key="1">
    <citation type="submission" date="2024-03" db="EMBL/GenBank/DDBJ databases">
        <authorList>
            <person name="Martinez-Hernandez J."/>
        </authorList>
    </citation>
    <scope>NUCLEOTIDE SEQUENCE [LARGE SCALE GENOMIC DNA]</scope>
</reference>
<protein>
    <recommendedName>
        <fullName evidence="15">Two-component response regulator-like APRR5</fullName>
    </recommendedName>
</protein>
<keyword evidence="5" id="KW-0090">Biological rhythms</keyword>
<keyword evidence="6" id="KW-0804">Transcription</keyword>
<evidence type="ECO:0000256" key="4">
    <source>
        <dbReference type="ARBA" id="ARBA00023015"/>
    </source>
</evidence>
<dbReference type="PANTHER" id="PTHR43874">
    <property type="entry name" value="TWO-COMPONENT RESPONSE REGULATOR"/>
    <property type="match status" value="1"/>
</dbReference>
<gene>
    <name evidence="13" type="ORF">LLUT_LOCUS19074</name>
</gene>
<evidence type="ECO:0000256" key="3">
    <source>
        <dbReference type="ARBA" id="ARBA00023012"/>
    </source>
</evidence>
<evidence type="ECO:0000256" key="5">
    <source>
        <dbReference type="ARBA" id="ARBA00023108"/>
    </source>
</evidence>
<evidence type="ECO:0000313" key="14">
    <source>
        <dbReference type="Proteomes" id="UP001497480"/>
    </source>
</evidence>
<evidence type="ECO:0008006" key="15">
    <source>
        <dbReference type="Google" id="ProtNLM"/>
    </source>
</evidence>
<dbReference type="Gene3D" id="3.40.50.2300">
    <property type="match status" value="1"/>
</dbReference>
<feature type="compositionally biased region" description="Low complexity" evidence="10">
    <location>
        <begin position="491"/>
        <end position="510"/>
    </location>
</feature>
<name>A0AAV1X8Y9_LUPLU</name>
<comment type="subcellular location">
    <subcellularLocation>
        <location evidence="1 9">Nucleus</location>
    </subcellularLocation>
</comment>
<dbReference type="InterPro" id="IPR010402">
    <property type="entry name" value="CCT_domain"/>
</dbReference>
<comment type="caution">
    <text evidence="13">The sequence shown here is derived from an EMBL/GenBank/DDBJ whole genome shotgun (WGS) entry which is preliminary data.</text>
</comment>
<keyword evidence="3" id="KW-0902">Two-component regulatory system</keyword>
<feature type="compositionally biased region" description="Polar residues" evidence="10">
    <location>
        <begin position="432"/>
        <end position="458"/>
    </location>
</feature>
<evidence type="ECO:0000256" key="6">
    <source>
        <dbReference type="ARBA" id="ARBA00023163"/>
    </source>
</evidence>
<organism evidence="13 14">
    <name type="scientific">Lupinus luteus</name>
    <name type="common">European yellow lupine</name>
    <dbReference type="NCBI Taxonomy" id="3873"/>
    <lineage>
        <taxon>Eukaryota</taxon>
        <taxon>Viridiplantae</taxon>
        <taxon>Streptophyta</taxon>
        <taxon>Embryophyta</taxon>
        <taxon>Tracheophyta</taxon>
        <taxon>Spermatophyta</taxon>
        <taxon>Magnoliopsida</taxon>
        <taxon>eudicotyledons</taxon>
        <taxon>Gunneridae</taxon>
        <taxon>Pentapetalae</taxon>
        <taxon>rosids</taxon>
        <taxon>fabids</taxon>
        <taxon>Fabales</taxon>
        <taxon>Fabaceae</taxon>
        <taxon>Papilionoideae</taxon>
        <taxon>50 kb inversion clade</taxon>
        <taxon>genistoids sensu lato</taxon>
        <taxon>core genistoids</taxon>
        <taxon>Genisteae</taxon>
        <taxon>Lupinus</taxon>
    </lineage>
</organism>
<feature type="region of interest" description="Disordered" evidence="10">
    <location>
        <begin position="334"/>
        <end position="353"/>
    </location>
</feature>
<dbReference type="SMART" id="SM00448">
    <property type="entry name" value="REC"/>
    <property type="match status" value="1"/>
</dbReference>
<dbReference type="SUPFAM" id="SSF52172">
    <property type="entry name" value="CheY-like"/>
    <property type="match status" value="1"/>
</dbReference>
<dbReference type="Pfam" id="PF00072">
    <property type="entry name" value="Response_reg"/>
    <property type="match status" value="1"/>
</dbReference>
<comment type="caution">
    <text evidence="8">Lacks conserved residue(s) required for the propagation of feature annotation.</text>
</comment>
<dbReference type="GO" id="GO:0005634">
    <property type="term" value="C:nucleus"/>
    <property type="evidence" value="ECO:0007669"/>
    <property type="project" value="UniProtKB-SubCell"/>
</dbReference>
<keyword evidence="14" id="KW-1185">Reference proteome</keyword>
<feature type="compositionally biased region" description="Polar residues" evidence="10">
    <location>
        <begin position="573"/>
        <end position="582"/>
    </location>
</feature>